<gene>
    <name evidence="2" type="ORF">ADH66_11850</name>
</gene>
<evidence type="ECO:0000256" key="1">
    <source>
        <dbReference type="SAM" id="Phobius"/>
    </source>
</evidence>
<protein>
    <submittedName>
        <fullName evidence="2">Uncharacterized protein</fullName>
    </submittedName>
</protein>
<sequence>MVEGIASIGGINCRNRIGKGRSFELAAFSFLCLSYSIMIFVAQNRKVLCYFFFHFPKYEYQWLERSA</sequence>
<proteinExistence type="predicted"/>
<feature type="transmembrane region" description="Helical" evidence="1">
    <location>
        <begin position="25"/>
        <end position="42"/>
    </location>
</feature>
<keyword evidence="1" id="KW-0472">Membrane</keyword>
<name>A0ABM6L770_9FIRM</name>
<keyword evidence="3" id="KW-1185">Reference proteome</keyword>
<keyword evidence="1" id="KW-1133">Transmembrane helix</keyword>
<evidence type="ECO:0000313" key="3">
    <source>
        <dbReference type="Proteomes" id="UP000196710"/>
    </source>
</evidence>
<accession>A0ABM6L770</accession>
<evidence type="ECO:0000313" key="2">
    <source>
        <dbReference type="EMBL" id="ASB41288.1"/>
    </source>
</evidence>
<dbReference type="Proteomes" id="UP000196710">
    <property type="component" value="Chromosome"/>
</dbReference>
<organism evidence="2 3">
    <name type="scientific">Acutalibacter muris</name>
    <dbReference type="NCBI Taxonomy" id="1796620"/>
    <lineage>
        <taxon>Bacteria</taxon>
        <taxon>Bacillati</taxon>
        <taxon>Bacillota</taxon>
        <taxon>Clostridia</taxon>
        <taxon>Eubacteriales</taxon>
        <taxon>Acutalibacteraceae</taxon>
        <taxon>Acutalibacter</taxon>
    </lineage>
</organism>
<dbReference type="EMBL" id="CP021422">
    <property type="protein sequence ID" value="ASB41288.1"/>
    <property type="molecule type" value="Genomic_DNA"/>
</dbReference>
<keyword evidence="1" id="KW-0812">Transmembrane</keyword>
<reference evidence="3" key="1">
    <citation type="submission" date="2017-05" db="EMBL/GenBank/DDBJ databases">
        <title>Improved OligoMM genomes.</title>
        <authorList>
            <person name="Garzetti D."/>
        </authorList>
    </citation>
    <scope>NUCLEOTIDE SEQUENCE [LARGE SCALE GENOMIC DNA]</scope>
    <source>
        <strain evidence="3">KB18</strain>
    </source>
</reference>